<accession>A0ACD3QA88</accession>
<comment type="caution">
    <text evidence="1">The sequence shown here is derived from an EMBL/GenBank/DDBJ whole genome shotgun (WGS) entry which is preliminary data.</text>
</comment>
<dbReference type="Proteomes" id="UP000793456">
    <property type="component" value="Chromosome XXII"/>
</dbReference>
<keyword evidence="2" id="KW-1185">Reference proteome</keyword>
<evidence type="ECO:0000313" key="1">
    <source>
        <dbReference type="EMBL" id="TMS03586.1"/>
    </source>
</evidence>
<dbReference type="EMBL" id="CM011695">
    <property type="protein sequence ID" value="TMS03586.1"/>
    <property type="molecule type" value="Genomic_DNA"/>
</dbReference>
<organism evidence="1 2">
    <name type="scientific">Larimichthys crocea</name>
    <name type="common">Large yellow croaker</name>
    <name type="synonym">Pseudosciaena crocea</name>
    <dbReference type="NCBI Taxonomy" id="215358"/>
    <lineage>
        <taxon>Eukaryota</taxon>
        <taxon>Metazoa</taxon>
        <taxon>Chordata</taxon>
        <taxon>Craniata</taxon>
        <taxon>Vertebrata</taxon>
        <taxon>Euteleostomi</taxon>
        <taxon>Actinopterygii</taxon>
        <taxon>Neopterygii</taxon>
        <taxon>Teleostei</taxon>
        <taxon>Neoteleostei</taxon>
        <taxon>Acanthomorphata</taxon>
        <taxon>Eupercaria</taxon>
        <taxon>Sciaenidae</taxon>
        <taxon>Larimichthys</taxon>
    </lineage>
</organism>
<proteinExistence type="predicted"/>
<protein>
    <submittedName>
        <fullName evidence="1">Uncharacterized protein</fullName>
    </submittedName>
</protein>
<sequence>MCDINAARQHPLPSAKPHTQSSLVNADVNQTLARCVPVILSGFIGNGRTLGQGQDFLRTWIIYTYIYTHIDLFNRNKTEEDFLLHQSLFPQGTHYLRPCLSGCQVWCCCSVEDNHLRIYRQGIDRLVTMPHLSISPSCSSIWLICILLTIHAHAKDALTVPQVRLSADWDTQQLTISWQGGAATTFDLMILRTELNETVFYETVNVPLNQESGQHQWTWTSVEPLECTSLSIKIRSRDGQTTSEWSNTQILQGNDLPSKEKFQFYPQDRIVPVGTNTTFCCIVEEGKVFGSILLGHTVINTRRLSRRSYAATIVNQGPSSRTGTNVICYDDPKTKLTGAVVFVGYPPLPTDFVCETQDLTSAVCQWNEGRDSHLYGKRQTYYSVNKSPQQKRREISFNQWDGNWTLVAVNHLGQYTLTDFAELGHRVHPVAPANLTSVNRAWNATVAWQWKFDSYSSLALDCQVELTSNGQKTKRTFSGVGLRSVVLSDLHPDEDYSVQVRCGAQENFWKWGNWSKPFSFKTSTTVPDAPDVWVWMNRDNTGQVLWKLLTHRQNHGQITAYEVTFWSPGETLQHTDVFSPDTSVAPINLTKIAAFKSGKVIATVIAKNNAGASQPANIPLRLTDVEPLTASRAVYVDGGFPLFWQSDVNATCGYVVEWHDASCMSDCPVEWIKVAAGNTNVSVESANFQPGVRYTFSLYSCSMEPPELLQRWQGYMQELIPSSLALLPTRQQGSNILLTWGEIPLVNRRGFILGFNVYMSNGSQFTLLANLSDRGARNYTVKGLPEGSYKFTVKAYTVAGEGTGAPASITLEPYTDWLILEILTSLGITALFLVIVTFICYKKRKWVKKAFYPDIPEPKLPGDWSRTQGPLDVKPSSHSVVHIVERPELDSSKEMLVVIPEEDEDEEGQGIGDEPVDTDEPASLRYYNQVVDERPIRPRFPDSSASSASSLDSARTDVTYTGIQTSGSSLVWLDSQGSSEDQQPQAELSVNCGGGGGGYRPQMQPRAPSEDMGLASPEPFLEPQAAIAGGYKPQSSWHFDSPVEAGESAGRAPSLGSPTSVASTEFLLPGGEEHAEEKQQLSSSAATWFTNLLSSTKP</sequence>
<evidence type="ECO:0000313" key="2">
    <source>
        <dbReference type="Proteomes" id="UP000793456"/>
    </source>
</evidence>
<reference evidence="1" key="1">
    <citation type="submission" date="2018-11" db="EMBL/GenBank/DDBJ databases">
        <title>The sequence and de novo assembly of Larimichthys crocea genome using PacBio and Hi-C technologies.</title>
        <authorList>
            <person name="Xu P."/>
            <person name="Chen B."/>
            <person name="Zhou Z."/>
            <person name="Ke Q."/>
            <person name="Wu Y."/>
            <person name="Bai H."/>
            <person name="Pu F."/>
        </authorList>
    </citation>
    <scope>NUCLEOTIDE SEQUENCE</scope>
    <source>
        <tissue evidence="1">Muscle</tissue>
    </source>
</reference>
<name>A0ACD3QA88_LARCR</name>
<gene>
    <name evidence="1" type="ORF">E3U43_000475</name>
</gene>